<organism evidence="1">
    <name type="scientific">bioreactor metagenome</name>
    <dbReference type="NCBI Taxonomy" id="1076179"/>
    <lineage>
        <taxon>unclassified sequences</taxon>
        <taxon>metagenomes</taxon>
        <taxon>ecological metagenomes</taxon>
    </lineage>
</organism>
<accession>A0A644TXU9</accession>
<dbReference type="InterPro" id="IPR002220">
    <property type="entry name" value="DapA-like"/>
</dbReference>
<dbReference type="EMBL" id="VSSQ01000053">
    <property type="protein sequence ID" value="MPL70541.1"/>
    <property type="molecule type" value="Genomic_DNA"/>
</dbReference>
<sequence>MTIAQLPEFVRRRIKEGTVIPAMPLALKADRSYNEVRQRALVRYYIDAGSGGIAVGVHSTQFEIRDPEINLFEKVLSGVSTMIDEYSAERSRPMIKIGGICGRTEQALAEAKFLVGQGYHAGLMSMAAFGGDPALKENSIEAMIDHCRAVAEVIPLVGFYLQPDVGGRVLPYEFWRAFAMIDNVLAIKMAPFNRYRTLDVVRAVCDSGKEDTIALYTGNDDHIVLDLLTEYRVVGPGGSEKRVRIVGGLLGQWCLWTRKAVELHAALRDYAGNGRDIPQALLTYAEELTDANAAVFDSANRFAGCIPGIHEVLRRQGLLEGTWCLNPKEVLSPGQAEEIDRVCRSYPFLTDDAFVKENLEGWLA</sequence>
<evidence type="ECO:0008006" key="2">
    <source>
        <dbReference type="Google" id="ProtNLM"/>
    </source>
</evidence>
<proteinExistence type="predicted"/>
<name>A0A644TXU9_9ZZZZ</name>
<dbReference type="PANTHER" id="PTHR12128">
    <property type="entry name" value="DIHYDRODIPICOLINATE SYNTHASE"/>
    <property type="match status" value="1"/>
</dbReference>
<reference evidence="1" key="1">
    <citation type="submission" date="2019-08" db="EMBL/GenBank/DDBJ databases">
        <authorList>
            <person name="Kucharzyk K."/>
            <person name="Murdoch R.W."/>
            <person name="Higgins S."/>
            <person name="Loffler F."/>
        </authorList>
    </citation>
    <scope>NUCLEOTIDE SEQUENCE</scope>
</reference>
<protein>
    <recommendedName>
        <fullName evidence="2">Dihydrodipicolinate synthase family protein</fullName>
    </recommendedName>
</protein>
<dbReference type="GO" id="GO:0008840">
    <property type="term" value="F:4-hydroxy-tetrahydrodipicolinate synthase activity"/>
    <property type="evidence" value="ECO:0007669"/>
    <property type="project" value="TreeGrafter"/>
</dbReference>
<dbReference type="SMART" id="SM01130">
    <property type="entry name" value="DHDPS"/>
    <property type="match status" value="1"/>
</dbReference>
<dbReference type="SUPFAM" id="SSF51569">
    <property type="entry name" value="Aldolase"/>
    <property type="match status" value="1"/>
</dbReference>
<dbReference type="AlphaFoldDB" id="A0A644TXU9"/>
<evidence type="ECO:0000313" key="1">
    <source>
        <dbReference type="EMBL" id="MPL70541.1"/>
    </source>
</evidence>
<dbReference type="InterPro" id="IPR013785">
    <property type="entry name" value="Aldolase_TIM"/>
</dbReference>
<dbReference type="PANTHER" id="PTHR12128:SF51">
    <property type="entry name" value="BLL4205 PROTEIN"/>
    <property type="match status" value="1"/>
</dbReference>
<dbReference type="Gene3D" id="3.20.20.70">
    <property type="entry name" value="Aldolase class I"/>
    <property type="match status" value="1"/>
</dbReference>
<comment type="caution">
    <text evidence="1">The sequence shown here is derived from an EMBL/GenBank/DDBJ whole genome shotgun (WGS) entry which is preliminary data.</text>
</comment>
<gene>
    <name evidence="1" type="ORF">SDC9_16298</name>
</gene>